<comment type="subcellular location">
    <subcellularLocation>
        <location evidence="1">Encapsulin nanocompartment</location>
    </subcellularLocation>
</comment>
<protein>
    <submittedName>
        <fullName evidence="4">Family 1 encapsulin nanocompartment shell protein</fullName>
    </submittedName>
</protein>
<keyword evidence="5" id="KW-1185">Reference proteome</keyword>
<dbReference type="EMBL" id="CP136862">
    <property type="protein sequence ID" value="WOJ91210.1"/>
    <property type="molecule type" value="Genomic_DNA"/>
</dbReference>
<organism evidence="4 5">
    <name type="scientific">Methylocapsa polymorpha</name>
    <dbReference type="NCBI Taxonomy" id="3080828"/>
    <lineage>
        <taxon>Bacteria</taxon>
        <taxon>Pseudomonadati</taxon>
        <taxon>Pseudomonadota</taxon>
        <taxon>Alphaproteobacteria</taxon>
        <taxon>Hyphomicrobiales</taxon>
        <taxon>Beijerinckiaceae</taxon>
        <taxon>Methylocapsa</taxon>
    </lineage>
</organism>
<dbReference type="Gene3D" id="3.30.2400.30">
    <property type="match status" value="1"/>
</dbReference>
<dbReference type="PANTHER" id="PTHR37165">
    <property type="entry name" value="PEPTIDASE U56 FAMILY"/>
    <property type="match status" value="1"/>
</dbReference>
<accession>A0ABZ0HWD7</accession>
<evidence type="ECO:0000256" key="3">
    <source>
        <dbReference type="ARBA" id="ARBA00033787"/>
    </source>
</evidence>
<evidence type="ECO:0000313" key="5">
    <source>
        <dbReference type="Proteomes" id="UP001626536"/>
    </source>
</evidence>
<dbReference type="InterPro" id="IPR051429">
    <property type="entry name" value="Encapsulin_nc"/>
</dbReference>
<name>A0ABZ0HWD7_9HYPH</name>
<dbReference type="RefSeq" id="WP_407340804.1">
    <property type="nucleotide sequence ID" value="NZ_CP136862.1"/>
</dbReference>
<evidence type="ECO:0000313" key="4">
    <source>
        <dbReference type="EMBL" id="WOJ91210.1"/>
    </source>
</evidence>
<proteinExistence type="inferred from homology"/>
<dbReference type="InterPro" id="IPR007544">
    <property type="entry name" value="ENCAP"/>
</dbReference>
<dbReference type="SUPFAM" id="SSF56563">
    <property type="entry name" value="Major capsid protein gp5"/>
    <property type="match status" value="1"/>
</dbReference>
<dbReference type="Proteomes" id="UP001626536">
    <property type="component" value="Chromosome"/>
</dbReference>
<dbReference type="Pfam" id="PF04454">
    <property type="entry name" value="Linocin_M18"/>
    <property type="match status" value="1"/>
</dbReference>
<keyword evidence="3" id="KW-1284">Encapsulin nanocompartment</keyword>
<evidence type="ECO:0000256" key="1">
    <source>
        <dbReference type="ARBA" id="ARBA00033738"/>
    </source>
</evidence>
<sequence length="309" mass="33591">MSDCGPGLTDDQWEKIRQIVHDDALRAREAASFLPLYGPLPGSTVTVPQDRLSFEPLPDGLSGEASPSAATGATQQYMRVDDYDQLRIATVAVNVYLKNHMIADPELAAASVLFSRAAKIVARVEDSIIFNGWPSNLQHVRPVYTITGANSYDGLVSHARESSPQIDDANPGVFGPDVFRAVVSAIADLERRGYYKPYACVLANDLFTEINRPIQNSMVLPAESIPPFLDGPLLRSSSLQLGKGLVISLQGNPVEIVVPNDISVRYLQGMLDGQHAFRIAQRFVLRVKDWDAVALIQRKAPPSGIAGDA</sequence>
<reference evidence="4 5" key="1">
    <citation type="submission" date="2023-10" db="EMBL/GenBank/DDBJ databases">
        <title>Novel methanotroph of the genus Methylocapsa from a subarctic wetland.</title>
        <authorList>
            <person name="Belova S.E."/>
            <person name="Oshkin I.Y."/>
            <person name="Miroshnikov K."/>
            <person name="Dedysh S.N."/>
        </authorList>
    </citation>
    <scope>NUCLEOTIDE SEQUENCE [LARGE SCALE GENOMIC DNA]</scope>
    <source>
        <strain evidence="4 5">RX1</strain>
    </source>
</reference>
<dbReference type="PANTHER" id="PTHR37165:SF1">
    <property type="entry name" value="TYPE 1 ENCAPSULIN SHELL PROTEIN"/>
    <property type="match status" value="1"/>
</dbReference>
<evidence type="ECO:0000256" key="2">
    <source>
        <dbReference type="ARBA" id="ARBA00033743"/>
    </source>
</evidence>
<comment type="similarity">
    <text evidence="2">Belongs to the encapsulin family. Family 1 subfamily.</text>
</comment>
<dbReference type="Gene3D" id="3.30.2320.10">
    <property type="entry name" value="hypothetical protein PF0899 domain"/>
    <property type="match status" value="1"/>
</dbReference>
<gene>
    <name evidence="4" type="ORF">RZS28_08075</name>
</gene>